<keyword evidence="2" id="KW-1185">Reference proteome</keyword>
<dbReference type="AlphaFoldDB" id="A0A6V7H7L6"/>
<dbReference type="EMBL" id="CAJDYZ010008577">
    <property type="protein sequence ID" value="CAD1475539.1"/>
    <property type="molecule type" value="Genomic_DNA"/>
</dbReference>
<comment type="caution">
    <text evidence="1">The sequence shown here is derived from an EMBL/GenBank/DDBJ whole genome shotgun (WGS) entry which is preliminary data.</text>
</comment>
<organism evidence="1 2">
    <name type="scientific">Heterotrigona itama</name>
    <dbReference type="NCBI Taxonomy" id="395501"/>
    <lineage>
        <taxon>Eukaryota</taxon>
        <taxon>Metazoa</taxon>
        <taxon>Ecdysozoa</taxon>
        <taxon>Arthropoda</taxon>
        <taxon>Hexapoda</taxon>
        <taxon>Insecta</taxon>
        <taxon>Pterygota</taxon>
        <taxon>Neoptera</taxon>
        <taxon>Endopterygota</taxon>
        <taxon>Hymenoptera</taxon>
        <taxon>Apocrita</taxon>
        <taxon>Aculeata</taxon>
        <taxon>Apoidea</taxon>
        <taxon>Anthophila</taxon>
        <taxon>Apidae</taxon>
        <taxon>Heterotrigona</taxon>
    </lineage>
</organism>
<reference evidence="1" key="1">
    <citation type="submission" date="2020-07" db="EMBL/GenBank/DDBJ databases">
        <authorList>
            <person name="Nazaruddin N."/>
        </authorList>
    </citation>
    <scope>NUCLEOTIDE SEQUENCE</scope>
</reference>
<proteinExistence type="predicted"/>
<sequence length="78" mass="8773">ETLKLIGNFLPASLYSKAMIPSRAWRRLAGFYKSHFAIRSAGCLRLLSSVRSPDVDTRIPRECNTVEQPRIIPSPSQT</sequence>
<evidence type="ECO:0000313" key="1">
    <source>
        <dbReference type="EMBL" id="CAD1475539.1"/>
    </source>
</evidence>
<gene>
    <name evidence="1" type="ORF">MHI_LOCUS580834</name>
</gene>
<dbReference type="Proteomes" id="UP000752696">
    <property type="component" value="Unassembled WGS sequence"/>
</dbReference>
<feature type="non-terminal residue" evidence="1">
    <location>
        <position position="1"/>
    </location>
</feature>
<accession>A0A6V7H7L6</accession>
<name>A0A6V7H7L6_9HYME</name>
<evidence type="ECO:0000313" key="2">
    <source>
        <dbReference type="Proteomes" id="UP000752696"/>
    </source>
</evidence>
<feature type="non-terminal residue" evidence="1">
    <location>
        <position position="78"/>
    </location>
</feature>
<protein>
    <submittedName>
        <fullName evidence="1">Uncharacterized protein</fullName>
    </submittedName>
</protein>